<evidence type="ECO:0000256" key="4">
    <source>
        <dbReference type="ARBA" id="ARBA00022989"/>
    </source>
</evidence>
<accession>A2Q2V3</accession>
<comment type="catalytic activity">
    <reaction evidence="6">
        <text>Cleaves type-1 transmembrane domains using a catalytic dyad composed of serine and histidine that are contributed by different transmembrane domains.</text>
        <dbReference type="EC" id="3.4.21.105"/>
    </reaction>
</comment>
<evidence type="ECO:0000256" key="6">
    <source>
        <dbReference type="RuleBase" id="RU362115"/>
    </source>
</evidence>
<dbReference type="InterPro" id="IPR022764">
    <property type="entry name" value="Peptidase_S54_rhomboid_dom"/>
</dbReference>
<keyword evidence="4 6" id="KW-1133">Transmembrane helix</keyword>
<comment type="subcellular location">
    <subcellularLocation>
        <location evidence="1 6">Membrane</location>
        <topology evidence="1 6">Multi-pass membrane protein</topology>
    </subcellularLocation>
</comment>
<feature type="transmembrane region" description="Helical" evidence="6">
    <location>
        <begin position="21"/>
        <end position="43"/>
    </location>
</feature>
<keyword evidence="6" id="KW-0645">Protease</keyword>
<comment type="similarity">
    <text evidence="2 6">Belongs to the peptidase S54 family.</text>
</comment>
<dbReference type="SUPFAM" id="SSF144091">
    <property type="entry name" value="Rhomboid-like"/>
    <property type="match status" value="1"/>
</dbReference>
<dbReference type="InterPro" id="IPR035952">
    <property type="entry name" value="Rhomboid-like_sf"/>
</dbReference>
<dbReference type="Gene3D" id="1.20.1540.10">
    <property type="entry name" value="Rhomboid-like"/>
    <property type="match status" value="1"/>
</dbReference>
<dbReference type="AlphaFoldDB" id="A2Q2V3"/>
<dbReference type="GO" id="GO:0006508">
    <property type="term" value="P:proteolysis"/>
    <property type="evidence" value="ECO:0007669"/>
    <property type="project" value="UniProtKB-KW"/>
</dbReference>
<feature type="domain" description="Peptidase S54 rhomboid" evidence="7">
    <location>
        <begin position="14"/>
        <end position="52"/>
    </location>
</feature>
<dbReference type="GO" id="GO:0016020">
    <property type="term" value="C:membrane"/>
    <property type="evidence" value="ECO:0007669"/>
    <property type="project" value="UniProtKB-SubCell"/>
</dbReference>
<reference evidence="8" key="2">
    <citation type="submission" date="2007-03" db="EMBL/GenBank/DDBJ databases">
        <authorList>
            <consortium name="The International Medicago Genome Annotation Group"/>
        </authorList>
    </citation>
    <scope>NUCLEOTIDE SEQUENCE</scope>
</reference>
<dbReference type="GO" id="GO:0004252">
    <property type="term" value="F:serine-type endopeptidase activity"/>
    <property type="evidence" value="ECO:0007669"/>
    <property type="project" value="InterPro"/>
</dbReference>
<evidence type="ECO:0000256" key="3">
    <source>
        <dbReference type="ARBA" id="ARBA00022692"/>
    </source>
</evidence>
<gene>
    <name evidence="8" type="ORF">MtrDRAFT_AC152185g38v2</name>
</gene>
<dbReference type="Pfam" id="PF01694">
    <property type="entry name" value="Rhomboid"/>
    <property type="match status" value="1"/>
</dbReference>
<sequence length="60" mass="7048">MGAMYFTKSDRLQHIYRLFTSLWLHAGAVDLLINMFNILYYGISLERKYGSGMRADGFFF</sequence>
<keyword evidence="6" id="KW-0378">Hydrolase</keyword>
<keyword evidence="6" id="KW-0720">Serine protease</keyword>
<keyword evidence="5 6" id="KW-0472">Membrane</keyword>
<comment type="function">
    <text evidence="6">Serine protease involved in intramembrane proteolysis.</text>
</comment>
<protein>
    <recommendedName>
        <fullName evidence="6">RHOMBOID-like protein</fullName>
        <ecNumber evidence="6">3.4.21.105</ecNumber>
    </recommendedName>
</protein>
<comment type="caution">
    <text evidence="6">Lacks conserved residue(s) required for the propagation of feature annotation.</text>
</comment>
<dbReference type="PANTHER" id="PTHR22936">
    <property type="entry name" value="RHOMBOID-RELATED"/>
    <property type="match status" value="1"/>
</dbReference>
<name>A2Q2V3_MEDTR</name>
<evidence type="ECO:0000256" key="5">
    <source>
        <dbReference type="ARBA" id="ARBA00023136"/>
    </source>
</evidence>
<dbReference type="EMBL" id="AC152185">
    <property type="protein sequence ID" value="ABN07959.1"/>
    <property type="molecule type" value="Genomic_DNA"/>
</dbReference>
<organism evidence="8">
    <name type="scientific">Medicago truncatula</name>
    <name type="common">Barrel medic</name>
    <name type="synonym">Medicago tribuloides</name>
    <dbReference type="NCBI Taxonomy" id="3880"/>
    <lineage>
        <taxon>Eukaryota</taxon>
        <taxon>Viridiplantae</taxon>
        <taxon>Streptophyta</taxon>
        <taxon>Embryophyta</taxon>
        <taxon>Tracheophyta</taxon>
        <taxon>Spermatophyta</taxon>
        <taxon>Magnoliopsida</taxon>
        <taxon>eudicotyledons</taxon>
        <taxon>Gunneridae</taxon>
        <taxon>Pentapetalae</taxon>
        <taxon>rosids</taxon>
        <taxon>fabids</taxon>
        <taxon>Fabales</taxon>
        <taxon>Fabaceae</taxon>
        <taxon>Papilionoideae</taxon>
        <taxon>50 kb inversion clade</taxon>
        <taxon>NPAAA clade</taxon>
        <taxon>Hologalegina</taxon>
        <taxon>IRL clade</taxon>
        <taxon>Trifolieae</taxon>
        <taxon>Medicago</taxon>
    </lineage>
</organism>
<reference evidence="8" key="1">
    <citation type="submission" date="2004-10" db="EMBL/GenBank/DDBJ databases">
        <authorList>
            <person name="Town C.D."/>
        </authorList>
    </citation>
    <scope>NUCLEOTIDE SEQUENCE</scope>
</reference>
<proteinExistence type="inferred from homology"/>
<dbReference type="InterPro" id="IPR002610">
    <property type="entry name" value="Peptidase_S54_rhomboid-like"/>
</dbReference>
<evidence type="ECO:0000256" key="2">
    <source>
        <dbReference type="ARBA" id="ARBA00009045"/>
    </source>
</evidence>
<evidence type="ECO:0000259" key="7">
    <source>
        <dbReference type="Pfam" id="PF01694"/>
    </source>
</evidence>
<evidence type="ECO:0000256" key="1">
    <source>
        <dbReference type="ARBA" id="ARBA00004141"/>
    </source>
</evidence>
<evidence type="ECO:0000313" key="8">
    <source>
        <dbReference type="EMBL" id="ABN07959.1"/>
    </source>
</evidence>
<dbReference type="EC" id="3.4.21.105" evidence="6"/>
<dbReference type="PANTHER" id="PTHR22936:SF77">
    <property type="entry name" value="RHOMBOID-LIKE PROTEIN 1"/>
    <property type="match status" value="1"/>
</dbReference>
<keyword evidence="3 6" id="KW-0812">Transmembrane</keyword>